<accession>A0A8I0T318</accession>
<dbReference type="Proteomes" id="UP000660708">
    <property type="component" value="Unassembled WGS sequence"/>
</dbReference>
<dbReference type="RefSeq" id="WP_225740654.1">
    <property type="nucleotide sequence ID" value="NZ_AQHF01000017.1"/>
</dbReference>
<dbReference type="EMBL" id="AQHF01000017">
    <property type="protein sequence ID" value="MBE0344807.1"/>
    <property type="molecule type" value="Genomic_DNA"/>
</dbReference>
<organism evidence="1 2">
    <name type="scientific">Pseudoalteromonas peptidolytica F12-50-A1</name>
    <dbReference type="NCBI Taxonomy" id="1315280"/>
    <lineage>
        <taxon>Bacteria</taxon>
        <taxon>Pseudomonadati</taxon>
        <taxon>Pseudomonadota</taxon>
        <taxon>Gammaproteobacteria</taxon>
        <taxon>Alteromonadales</taxon>
        <taxon>Pseudoalteromonadaceae</taxon>
        <taxon>Pseudoalteromonas</taxon>
    </lineage>
</organism>
<dbReference type="AlphaFoldDB" id="A0A8I0T318"/>
<protein>
    <submittedName>
        <fullName evidence="1">Uncharacterized protein</fullName>
    </submittedName>
</protein>
<evidence type="ECO:0000313" key="1">
    <source>
        <dbReference type="EMBL" id="MBE0344807.1"/>
    </source>
</evidence>
<name>A0A8I0T318_9GAMM</name>
<gene>
    <name evidence="1" type="ORF">PPEP_a2471</name>
</gene>
<sequence length="77" mass="8645">MFNEEKIPFDQQIGIALFFADLDIIQRGNALLYLQKHRIVSGANTIELTVKDLPKFAGVDPFVKLVDKKAADNIKSL</sequence>
<comment type="caution">
    <text evidence="1">The sequence shown here is derived from an EMBL/GenBank/DDBJ whole genome shotgun (WGS) entry which is preliminary data.</text>
</comment>
<keyword evidence="2" id="KW-1185">Reference proteome</keyword>
<reference evidence="1 2" key="1">
    <citation type="submission" date="2015-06" db="EMBL/GenBank/DDBJ databases">
        <title>Genome sequence of Pseudoalteromonas peptidolytica.</title>
        <authorList>
            <person name="Xie B.-B."/>
            <person name="Rong J.-C."/>
            <person name="Qin Q.-L."/>
            <person name="Zhang Y.-Z."/>
        </authorList>
    </citation>
    <scope>NUCLEOTIDE SEQUENCE [LARGE SCALE GENOMIC DNA]</scope>
    <source>
        <strain evidence="1 2">F12-50-A1</strain>
    </source>
</reference>
<proteinExistence type="predicted"/>
<evidence type="ECO:0000313" key="2">
    <source>
        <dbReference type="Proteomes" id="UP000660708"/>
    </source>
</evidence>